<keyword evidence="3" id="KW-1185">Reference proteome</keyword>
<protein>
    <submittedName>
        <fullName evidence="2">Predicted protein</fullName>
    </submittedName>
</protein>
<dbReference type="KEGG" id="lbc:LACBIDRAFT_328150"/>
<dbReference type="GeneID" id="6077687"/>
<name>B0DDX2_LACBS</name>
<dbReference type="Proteomes" id="UP000001194">
    <property type="component" value="Unassembled WGS sequence"/>
</dbReference>
<accession>B0DDX2</accession>
<evidence type="ECO:0000313" key="3">
    <source>
        <dbReference type="Proteomes" id="UP000001194"/>
    </source>
</evidence>
<sequence>MDDTHRWSYEIEENFEWIRRNLNNAMAYMVGRYIVWSLVGSQGPLNSHGISWAWVRVIPALKRACAVNPPLPVTPPWTLITHFLPAHRQNCIVNLYCCLTYTLIVDSQELGLRYFSILEVRSLKGQFMRWMECWLEAAMSPLPGHDHTSSSTASSDGKGDTDSAAKGGKSTKRTGPSYVYYRLYTKLGAFESNHALYHNDPFIGRIPSKLFSPPHTVASIKRSLCKFEGLSEPDKALVFTPLSSPAPKEDSARLSLKAPSGPGLSEHDPIALIVESEKRTKEVMQSEKLPERSDDTDVHYGKSCRRLLPKYCTHQLCRSEGEEKAKTSFDENDISLGRINTLSIAPPHTAGSLKACIAKVEGLVTPGHALYKDMELFQDTDSDAAMSDTDVISFQGDAYPGSDESDPVALVNATTNTATDQKAKPTSGKVLGRYPLDTVAAKLAPSDVPDSKFTKRARLTDTYGYMAINSKGEKGFVREGMGYVRTYIC</sequence>
<feature type="region of interest" description="Disordered" evidence="1">
    <location>
        <begin position="145"/>
        <end position="171"/>
    </location>
</feature>
<proteinExistence type="predicted"/>
<feature type="region of interest" description="Disordered" evidence="1">
    <location>
        <begin position="241"/>
        <end position="267"/>
    </location>
</feature>
<reference evidence="2 3" key="1">
    <citation type="journal article" date="2008" name="Nature">
        <title>The genome of Laccaria bicolor provides insights into mycorrhizal symbiosis.</title>
        <authorList>
            <person name="Martin F."/>
            <person name="Aerts A."/>
            <person name="Ahren D."/>
            <person name="Brun A."/>
            <person name="Danchin E.G.J."/>
            <person name="Duchaussoy F."/>
            <person name="Gibon J."/>
            <person name="Kohler A."/>
            <person name="Lindquist E."/>
            <person name="Pereda V."/>
            <person name="Salamov A."/>
            <person name="Shapiro H.J."/>
            <person name="Wuyts J."/>
            <person name="Blaudez D."/>
            <person name="Buee M."/>
            <person name="Brokstein P."/>
            <person name="Canbaeck B."/>
            <person name="Cohen D."/>
            <person name="Courty P.E."/>
            <person name="Coutinho P.M."/>
            <person name="Delaruelle C."/>
            <person name="Detter J.C."/>
            <person name="Deveau A."/>
            <person name="DiFazio S."/>
            <person name="Duplessis S."/>
            <person name="Fraissinet-Tachet L."/>
            <person name="Lucic E."/>
            <person name="Frey-Klett P."/>
            <person name="Fourrey C."/>
            <person name="Feussner I."/>
            <person name="Gay G."/>
            <person name="Grimwood J."/>
            <person name="Hoegger P.J."/>
            <person name="Jain P."/>
            <person name="Kilaru S."/>
            <person name="Labbe J."/>
            <person name="Lin Y.C."/>
            <person name="Legue V."/>
            <person name="Le Tacon F."/>
            <person name="Marmeisse R."/>
            <person name="Melayah D."/>
            <person name="Montanini B."/>
            <person name="Muratet M."/>
            <person name="Nehls U."/>
            <person name="Niculita-Hirzel H."/>
            <person name="Oudot-Le Secq M.P."/>
            <person name="Peter M."/>
            <person name="Quesneville H."/>
            <person name="Rajashekar B."/>
            <person name="Reich M."/>
            <person name="Rouhier N."/>
            <person name="Schmutz J."/>
            <person name="Yin T."/>
            <person name="Chalot M."/>
            <person name="Henrissat B."/>
            <person name="Kuees U."/>
            <person name="Lucas S."/>
            <person name="Van de Peer Y."/>
            <person name="Podila G.K."/>
            <person name="Polle A."/>
            <person name="Pukkila P.J."/>
            <person name="Richardson P.M."/>
            <person name="Rouze P."/>
            <person name="Sanders I.R."/>
            <person name="Stajich J.E."/>
            <person name="Tunlid A."/>
            <person name="Tuskan G."/>
            <person name="Grigoriev I.V."/>
        </authorList>
    </citation>
    <scope>NUCLEOTIDE SEQUENCE [LARGE SCALE GENOMIC DNA]</scope>
    <source>
        <strain evidence="3">S238N-H82 / ATCC MYA-4686</strain>
    </source>
</reference>
<dbReference type="InParanoid" id="B0DDX2"/>
<dbReference type="AlphaFoldDB" id="B0DDX2"/>
<dbReference type="EMBL" id="DS547105">
    <property type="protein sequence ID" value="EDR07292.1"/>
    <property type="molecule type" value="Genomic_DNA"/>
</dbReference>
<dbReference type="OrthoDB" id="2995174at2759"/>
<gene>
    <name evidence="2" type="ORF">LACBIDRAFT_328150</name>
</gene>
<evidence type="ECO:0000256" key="1">
    <source>
        <dbReference type="SAM" id="MobiDB-lite"/>
    </source>
</evidence>
<dbReference type="RefSeq" id="XP_001882223.1">
    <property type="nucleotide sequence ID" value="XM_001882188.1"/>
</dbReference>
<evidence type="ECO:0000313" key="2">
    <source>
        <dbReference type="EMBL" id="EDR07292.1"/>
    </source>
</evidence>
<organism evidence="3">
    <name type="scientific">Laccaria bicolor (strain S238N-H82 / ATCC MYA-4686)</name>
    <name type="common">Bicoloured deceiver</name>
    <name type="synonym">Laccaria laccata var. bicolor</name>
    <dbReference type="NCBI Taxonomy" id="486041"/>
    <lineage>
        <taxon>Eukaryota</taxon>
        <taxon>Fungi</taxon>
        <taxon>Dikarya</taxon>
        <taxon>Basidiomycota</taxon>
        <taxon>Agaricomycotina</taxon>
        <taxon>Agaricomycetes</taxon>
        <taxon>Agaricomycetidae</taxon>
        <taxon>Agaricales</taxon>
        <taxon>Agaricineae</taxon>
        <taxon>Hydnangiaceae</taxon>
        <taxon>Laccaria</taxon>
    </lineage>
</organism>
<dbReference type="HOGENOM" id="CLU_033651_0_0_1"/>